<dbReference type="eggNOG" id="KOG2771">
    <property type="taxonomic scope" value="Eukaryota"/>
</dbReference>
<dbReference type="FunFam" id="3.40.140.10:FF:000139">
    <property type="entry name" value="Cytidine deaminase-like protein"/>
    <property type="match status" value="1"/>
</dbReference>
<dbReference type="GO" id="GO:0005634">
    <property type="term" value="C:nucleus"/>
    <property type="evidence" value="ECO:0007669"/>
    <property type="project" value="TreeGrafter"/>
</dbReference>
<evidence type="ECO:0000259" key="4">
    <source>
        <dbReference type="PROSITE" id="PS51747"/>
    </source>
</evidence>
<reference evidence="6 8" key="2">
    <citation type="submission" date="2018-07" db="EMBL/GenBank/DDBJ databases">
        <title>Draft Genome Assemblies for Five Robust Yarrowia lipolytica Strains Exhibiting High Lipid Production and Pentose Sugar Utilization and Sugar Alcohol Secretion from Undetoxified Lignocellulosic Biomass Hydrolysates.</title>
        <authorList>
            <consortium name="DOE Joint Genome Institute"/>
            <person name="Walker C."/>
            <person name="Ryu S."/>
            <person name="Na H."/>
            <person name="Zane M."/>
            <person name="LaButti K."/>
            <person name="Lipzen A."/>
            <person name="Haridas S."/>
            <person name="Barry K."/>
            <person name="Grigoriev I.V."/>
            <person name="Quarterman J."/>
            <person name="Slininger P."/>
            <person name="Dien B."/>
            <person name="Trinh C.T."/>
        </authorList>
    </citation>
    <scope>NUCLEOTIDE SEQUENCE [LARGE SCALE GENOMIC DNA]</scope>
    <source>
        <strain evidence="6 8">YB392</strain>
    </source>
</reference>
<evidence type="ECO:0000256" key="2">
    <source>
        <dbReference type="ARBA" id="ARBA00038160"/>
    </source>
</evidence>
<dbReference type="Proteomes" id="UP000256601">
    <property type="component" value="Unassembled WGS sequence"/>
</dbReference>
<dbReference type="OrthoDB" id="3180714at2759"/>
<dbReference type="KEGG" id="yli:2912381"/>
<comment type="similarity">
    <text evidence="2">Belongs to the cytidine and deoxycytidylate deaminase family. ADAT3 subfamily.</text>
</comment>
<dbReference type="InterPro" id="IPR016193">
    <property type="entry name" value="Cytidine_deaminase-like"/>
</dbReference>
<dbReference type="PANTHER" id="PTHR11079">
    <property type="entry name" value="CYTOSINE DEAMINASE FAMILY MEMBER"/>
    <property type="match status" value="1"/>
</dbReference>
<evidence type="ECO:0000256" key="3">
    <source>
        <dbReference type="SAM" id="MobiDB-lite"/>
    </source>
</evidence>
<organism evidence="5 7">
    <name type="scientific">Yarrowia lipolytica</name>
    <name type="common">Candida lipolytica</name>
    <dbReference type="NCBI Taxonomy" id="4952"/>
    <lineage>
        <taxon>Eukaryota</taxon>
        <taxon>Fungi</taxon>
        <taxon>Dikarya</taxon>
        <taxon>Ascomycota</taxon>
        <taxon>Saccharomycotina</taxon>
        <taxon>Dipodascomycetes</taxon>
        <taxon>Dipodascales</taxon>
        <taxon>Dipodascales incertae sedis</taxon>
        <taxon>Yarrowia</taxon>
    </lineage>
</organism>
<dbReference type="AlphaFoldDB" id="A0A1D8NK42"/>
<proteinExistence type="inferred from homology"/>
<evidence type="ECO:0000313" key="7">
    <source>
        <dbReference type="Proteomes" id="UP000182444"/>
    </source>
</evidence>
<keyword evidence="1" id="KW-0819">tRNA processing</keyword>
<dbReference type="PROSITE" id="PS51747">
    <property type="entry name" value="CYT_DCMP_DEAMINASES_2"/>
    <property type="match status" value="1"/>
</dbReference>
<dbReference type="Proteomes" id="UP000182444">
    <property type="component" value="Chromosome 1E"/>
</dbReference>
<evidence type="ECO:0000256" key="1">
    <source>
        <dbReference type="ARBA" id="ARBA00022694"/>
    </source>
</evidence>
<dbReference type="EMBL" id="CP017557">
    <property type="protein sequence ID" value="AOW05997.1"/>
    <property type="molecule type" value="Genomic_DNA"/>
</dbReference>
<dbReference type="GO" id="GO:0008033">
    <property type="term" value="P:tRNA processing"/>
    <property type="evidence" value="ECO:0007669"/>
    <property type="project" value="UniProtKB-KW"/>
</dbReference>
<dbReference type="Pfam" id="PF00383">
    <property type="entry name" value="dCMP_cyt_deam_1"/>
    <property type="match status" value="1"/>
</dbReference>
<protein>
    <submittedName>
        <fullName evidence="6">Cytidine deaminase-like protein</fullName>
    </submittedName>
</protein>
<dbReference type="EMBL" id="KZ858970">
    <property type="protein sequence ID" value="RDW27028.1"/>
    <property type="molecule type" value="Genomic_DNA"/>
</dbReference>
<feature type="region of interest" description="Disordered" evidence="3">
    <location>
        <begin position="245"/>
        <end position="266"/>
    </location>
</feature>
<feature type="domain" description="CMP/dCMP-type deaminase" evidence="4">
    <location>
        <begin position="174"/>
        <end position="317"/>
    </location>
</feature>
<dbReference type="InterPro" id="IPR002125">
    <property type="entry name" value="CMP_dCMP_dom"/>
</dbReference>
<accession>A0A1D8NK42</accession>
<evidence type="ECO:0000313" key="6">
    <source>
        <dbReference type="EMBL" id="RDW27028.1"/>
    </source>
</evidence>
<dbReference type="VEuPathDB" id="FungiDB:YALI1_E31483g"/>
<dbReference type="OMA" id="GLESHYQ"/>
<dbReference type="GeneID" id="2912381"/>
<dbReference type="PANTHER" id="PTHR11079:SF156">
    <property type="entry name" value="INACTIVE TRNA-SPECIFIC ADENOSINE DEAMINASE-LIKE PROTEIN 3-RELATED"/>
    <property type="match status" value="1"/>
</dbReference>
<feature type="compositionally biased region" description="Basic and acidic residues" evidence="3">
    <location>
        <begin position="245"/>
        <end position="265"/>
    </location>
</feature>
<name>A0A1D8NK42_YARLL</name>
<evidence type="ECO:0000313" key="5">
    <source>
        <dbReference type="EMBL" id="AOW05997.1"/>
    </source>
</evidence>
<dbReference type="GO" id="GO:0005737">
    <property type="term" value="C:cytoplasm"/>
    <property type="evidence" value="ECO:0007669"/>
    <property type="project" value="TreeGrafter"/>
</dbReference>
<sequence length="357" mass="40223">MSEFVHKLKSNPRNNVIDDSFWQIKYQDDHRGLELIPLLTTTIPANKSGVVVKLIKDHVDEDAHDLGHLRRIAKEADLIKEGQVEGETADSTEKKPASEVFLRVIIASKDTEVDFETIKAGITAILSYEPPFHTDYASKYLPFTKQESVEWSRNAWPIMWRGNTAAIQTKLSDSELSEMKQKLNEVIALSKANSGTKELPVATLIVDPKTGEVLSRKLDTRHKQGNPLNHCTMEAIAEIASQELARRQERGTSKQEREREGKQETIDGEEDDRLYLCLEMHVYTTHEPCPMCAMALNHSRVGRLVYVESSPGSGGIEPNSGGSHGIHWNPQLNWKYEVWKWVGDDLGVEKVDESVNA</sequence>
<gene>
    <name evidence="6" type="ORF">B0I71DRAFT_163895</name>
    <name evidence="5" type="ORF">YALI1_E31483g</name>
</gene>
<dbReference type="VEuPathDB" id="FungiDB:YALI0_E26543g"/>
<dbReference type="RefSeq" id="XP_504429.1">
    <property type="nucleotide sequence ID" value="XM_504429.1"/>
</dbReference>
<dbReference type="Gene3D" id="3.40.140.10">
    <property type="entry name" value="Cytidine Deaminase, domain 2"/>
    <property type="match status" value="1"/>
</dbReference>
<dbReference type="SUPFAM" id="SSF53927">
    <property type="entry name" value="Cytidine deaminase-like"/>
    <property type="match status" value="1"/>
</dbReference>
<dbReference type="GO" id="GO:0052717">
    <property type="term" value="F:tRNA-specific adenosine-34 deaminase activity"/>
    <property type="evidence" value="ECO:0007669"/>
    <property type="project" value="TreeGrafter"/>
</dbReference>
<evidence type="ECO:0000313" key="8">
    <source>
        <dbReference type="Proteomes" id="UP000256601"/>
    </source>
</evidence>
<reference evidence="5 7" key="1">
    <citation type="journal article" date="2016" name="PLoS ONE">
        <title>Sequence Assembly of Yarrowia lipolytica Strain W29/CLIB89 Shows Transposable Element Diversity.</title>
        <authorList>
            <person name="Magnan C."/>
            <person name="Yu J."/>
            <person name="Chang I."/>
            <person name="Jahn E."/>
            <person name="Kanomata Y."/>
            <person name="Wu J."/>
            <person name="Zeller M."/>
            <person name="Oakes M."/>
            <person name="Baldi P."/>
            <person name="Sandmeyer S."/>
        </authorList>
    </citation>
    <scope>NUCLEOTIDE SEQUENCE [LARGE SCALE GENOMIC DNA]</scope>
    <source>
        <strain evidence="5">CLIB89</strain>
        <strain evidence="7">CLIB89(W29)</strain>
    </source>
</reference>
<dbReference type="CDD" id="cd01285">
    <property type="entry name" value="nucleoside_deaminase"/>
    <property type="match status" value="1"/>
</dbReference>